<evidence type="ECO:0000313" key="2">
    <source>
        <dbReference type="EMBL" id="SCC60870.1"/>
    </source>
</evidence>
<feature type="signal peptide" evidence="1">
    <location>
        <begin position="1"/>
        <end position="21"/>
    </location>
</feature>
<dbReference type="Proteomes" id="UP000242818">
    <property type="component" value="Unassembled WGS sequence"/>
</dbReference>
<dbReference type="Pfam" id="PF16132">
    <property type="entry name" value="DUF4843"/>
    <property type="match status" value="1"/>
</dbReference>
<dbReference type="EMBL" id="FMAR01000018">
    <property type="protein sequence ID" value="SCC60870.1"/>
    <property type="molecule type" value="Genomic_DNA"/>
</dbReference>
<name>A0A1C4FY45_9BACT</name>
<keyword evidence="1" id="KW-0732">Signal</keyword>
<dbReference type="AlphaFoldDB" id="A0A1C4FY45"/>
<evidence type="ECO:0008006" key="4">
    <source>
        <dbReference type="Google" id="ProtNLM"/>
    </source>
</evidence>
<protein>
    <recommendedName>
        <fullName evidence="4">DUF4843 domain-containing protein</fullName>
    </recommendedName>
</protein>
<accession>A0A1C4FY45</accession>
<gene>
    <name evidence="2" type="ORF">GA0116948_11838</name>
</gene>
<keyword evidence="3" id="KW-1185">Reference proteome</keyword>
<proteinExistence type="predicted"/>
<sequence>MKRFFCYIAFIGMLSTGCKKAAYLMYNDIARIQLNDTSSLNATFVYDAPSVVRDTIYVQINTIGGFSDHDRAVKILQTTEYDYTYVRDTVTNQIVDTIFTEKPFKAVPGVHYVDFNDPSLQPLMVVRAGNVIDSIPIVLLRDTSLKTNSYRLRIQLQPNAEFGLGEVGVREKTIVFSDHLERFYSWRVDSYVAPAYAYFGKYSTGKHQFMIDVLKVNIDEAWYQAAVAAGAMNEYKALIKQALVNFNNDPANIASGKAPLRETDVPTSAVITFP</sequence>
<dbReference type="RefSeq" id="WP_240619235.1">
    <property type="nucleotide sequence ID" value="NZ_FMAR01000018.1"/>
</dbReference>
<dbReference type="STRING" id="1335309.GA0116948_11838"/>
<evidence type="ECO:0000313" key="3">
    <source>
        <dbReference type="Proteomes" id="UP000242818"/>
    </source>
</evidence>
<dbReference type="PROSITE" id="PS51257">
    <property type="entry name" value="PROKAR_LIPOPROTEIN"/>
    <property type="match status" value="1"/>
</dbReference>
<organism evidence="2 3">
    <name type="scientific">Chitinophaga costaii</name>
    <dbReference type="NCBI Taxonomy" id="1335309"/>
    <lineage>
        <taxon>Bacteria</taxon>
        <taxon>Pseudomonadati</taxon>
        <taxon>Bacteroidota</taxon>
        <taxon>Chitinophagia</taxon>
        <taxon>Chitinophagales</taxon>
        <taxon>Chitinophagaceae</taxon>
        <taxon>Chitinophaga</taxon>
    </lineage>
</organism>
<evidence type="ECO:0000256" key="1">
    <source>
        <dbReference type="SAM" id="SignalP"/>
    </source>
</evidence>
<dbReference type="InterPro" id="IPR032299">
    <property type="entry name" value="DUF4843"/>
</dbReference>
<reference evidence="2 3" key="1">
    <citation type="submission" date="2016-08" db="EMBL/GenBank/DDBJ databases">
        <authorList>
            <person name="Seilhamer J.J."/>
        </authorList>
    </citation>
    <scope>NUCLEOTIDE SEQUENCE [LARGE SCALE GENOMIC DNA]</scope>
    <source>
        <strain evidence="2 3">A37T2</strain>
    </source>
</reference>
<feature type="chain" id="PRO_5008692266" description="DUF4843 domain-containing protein" evidence="1">
    <location>
        <begin position="22"/>
        <end position="274"/>
    </location>
</feature>